<protein>
    <submittedName>
        <fullName evidence="1">Uncharacterized protein</fullName>
    </submittedName>
</protein>
<name>A0A4S8LUR7_DENBC</name>
<dbReference type="OrthoDB" id="843225at2759"/>
<reference evidence="1 2" key="1">
    <citation type="journal article" date="2019" name="Nat. Ecol. Evol.">
        <title>Megaphylogeny resolves global patterns of mushroom evolution.</title>
        <authorList>
            <person name="Varga T."/>
            <person name="Krizsan K."/>
            <person name="Foldi C."/>
            <person name="Dima B."/>
            <person name="Sanchez-Garcia M."/>
            <person name="Sanchez-Ramirez S."/>
            <person name="Szollosi G.J."/>
            <person name="Szarkandi J.G."/>
            <person name="Papp V."/>
            <person name="Albert L."/>
            <person name="Andreopoulos W."/>
            <person name="Angelini C."/>
            <person name="Antonin V."/>
            <person name="Barry K.W."/>
            <person name="Bougher N.L."/>
            <person name="Buchanan P."/>
            <person name="Buyck B."/>
            <person name="Bense V."/>
            <person name="Catcheside P."/>
            <person name="Chovatia M."/>
            <person name="Cooper J."/>
            <person name="Damon W."/>
            <person name="Desjardin D."/>
            <person name="Finy P."/>
            <person name="Geml J."/>
            <person name="Haridas S."/>
            <person name="Hughes K."/>
            <person name="Justo A."/>
            <person name="Karasinski D."/>
            <person name="Kautmanova I."/>
            <person name="Kiss B."/>
            <person name="Kocsube S."/>
            <person name="Kotiranta H."/>
            <person name="LaButti K.M."/>
            <person name="Lechner B.E."/>
            <person name="Liimatainen K."/>
            <person name="Lipzen A."/>
            <person name="Lukacs Z."/>
            <person name="Mihaltcheva S."/>
            <person name="Morgado L.N."/>
            <person name="Niskanen T."/>
            <person name="Noordeloos M.E."/>
            <person name="Ohm R.A."/>
            <person name="Ortiz-Santana B."/>
            <person name="Ovrebo C."/>
            <person name="Racz N."/>
            <person name="Riley R."/>
            <person name="Savchenko A."/>
            <person name="Shiryaev A."/>
            <person name="Soop K."/>
            <person name="Spirin V."/>
            <person name="Szebenyi C."/>
            <person name="Tomsovsky M."/>
            <person name="Tulloss R.E."/>
            <person name="Uehling J."/>
            <person name="Grigoriev I.V."/>
            <person name="Vagvolgyi C."/>
            <person name="Papp T."/>
            <person name="Martin F.M."/>
            <person name="Miettinen O."/>
            <person name="Hibbett D.S."/>
            <person name="Nagy L.G."/>
        </authorList>
    </citation>
    <scope>NUCLEOTIDE SEQUENCE [LARGE SCALE GENOMIC DNA]</scope>
    <source>
        <strain evidence="1 2">CBS 962.96</strain>
    </source>
</reference>
<dbReference type="Proteomes" id="UP000297245">
    <property type="component" value="Unassembled WGS sequence"/>
</dbReference>
<sequence length="96" mass="10509">MSALEALDWALEYFVQNDDEFVVFSGVEEDILYASYFPHSPPVLLSRSFLPDSQTSCSAALVGIVRLGLVGGYTRTSRNGDKTGAVWYICASSYGE</sequence>
<gene>
    <name evidence="1" type="ORF">K435DRAFT_193775</name>
</gene>
<dbReference type="EMBL" id="ML179251">
    <property type="protein sequence ID" value="THU93356.1"/>
    <property type="molecule type" value="Genomic_DNA"/>
</dbReference>
<proteinExistence type="predicted"/>
<accession>A0A4S8LUR7</accession>
<organism evidence="1 2">
    <name type="scientific">Dendrothele bispora (strain CBS 962.96)</name>
    <dbReference type="NCBI Taxonomy" id="1314807"/>
    <lineage>
        <taxon>Eukaryota</taxon>
        <taxon>Fungi</taxon>
        <taxon>Dikarya</taxon>
        <taxon>Basidiomycota</taxon>
        <taxon>Agaricomycotina</taxon>
        <taxon>Agaricomycetes</taxon>
        <taxon>Agaricomycetidae</taxon>
        <taxon>Agaricales</taxon>
        <taxon>Agaricales incertae sedis</taxon>
        <taxon>Dendrothele</taxon>
    </lineage>
</organism>
<dbReference type="AlphaFoldDB" id="A0A4S8LUR7"/>
<keyword evidence="2" id="KW-1185">Reference proteome</keyword>
<evidence type="ECO:0000313" key="2">
    <source>
        <dbReference type="Proteomes" id="UP000297245"/>
    </source>
</evidence>
<evidence type="ECO:0000313" key="1">
    <source>
        <dbReference type="EMBL" id="THU93356.1"/>
    </source>
</evidence>